<evidence type="ECO:0000313" key="4">
    <source>
        <dbReference type="EMBL" id="CAB4601755.1"/>
    </source>
</evidence>
<name>A0A6J6GS72_9ZZZZ</name>
<evidence type="ECO:0000256" key="1">
    <source>
        <dbReference type="ARBA" id="ARBA00010638"/>
    </source>
</evidence>
<accession>A0A6J6GS72</accession>
<dbReference type="AlphaFoldDB" id="A0A6J6GS72"/>
<evidence type="ECO:0000256" key="3">
    <source>
        <dbReference type="ARBA" id="ARBA00022840"/>
    </source>
</evidence>
<dbReference type="PANTHER" id="PTHR23407:SF1">
    <property type="entry name" value="5-FORMYLTETRAHYDROFOLATE CYCLO-LIGASE"/>
    <property type="match status" value="1"/>
</dbReference>
<dbReference type="PIRSF" id="PIRSF006806">
    <property type="entry name" value="FTHF_cligase"/>
    <property type="match status" value="1"/>
</dbReference>
<dbReference type="SUPFAM" id="SSF100950">
    <property type="entry name" value="NagB/RpiA/CoA transferase-like"/>
    <property type="match status" value="1"/>
</dbReference>
<keyword evidence="3" id="KW-0067">ATP-binding</keyword>
<dbReference type="InterPro" id="IPR024185">
    <property type="entry name" value="FTHF_cligase-like_sf"/>
</dbReference>
<dbReference type="GO" id="GO:0005524">
    <property type="term" value="F:ATP binding"/>
    <property type="evidence" value="ECO:0007669"/>
    <property type="project" value="UniProtKB-KW"/>
</dbReference>
<organism evidence="4">
    <name type="scientific">freshwater metagenome</name>
    <dbReference type="NCBI Taxonomy" id="449393"/>
    <lineage>
        <taxon>unclassified sequences</taxon>
        <taxon>metagenomes</taxon>
        <taxon>ecological metagenomes</taxon>
    </lineage>
</organism>
<dbReference type="GO" id="GO:0009396">
    <property type="term" value="P:folic acid-containing compound biosynthetic process"/>
    <property type="evidence" value="ECO:0007669"/>
    <property type="project" value="TreeGrafter"/>
</dbReference>
<protein>
    <submittedName>
        <fullName evidence="4">Unannotated protein</fullName>
    </submittedName>
</protein>
<dbReference type="InterPro" id="IPR037171">
    <property type="entry name" value="NagB/RpiA_transferase-like"/>
</dbReference>
<dbReference type="InterPro" id="IPR002698">
    <property type="entry name" value="FTHF_cligase"/>
</dbReference>
<dbReference type="PANTHER" id="PTHR23407">
    <property type="entry name" value="ATPASE INHIBITOR/5-FORMYLTETRAHYDROFOLATE CYCLO-LIGASE"/>
    <property type="match status" value="1"/>
</dbReference>
<dbReference type="Pfam" id="PF01812">
    <property type="entry name" value="5-FTHF_cyc-lig"/>
    <property type="match status" value="1"/>
</dbReference>
<evidence type="ECO:0000256" key="2">
    <source>
        <dbReference type="ARBA" id="ARBA00022741"/>
    </source>
</evidence>
<dbReference type="Gene3D" id="3.40.50.10420">
    <property type="entry name" value="NagB/RpiA/CoA transferase-like"/>
    <property type="match status" value="1"/>
</dbReference>
<sequence length="173" mass="19823">MKADKAEAKRLLRQRLRQQREARYTEHNLLHLLDLPELAKASVIASYSSYGFEPDTEALNQELIVRGKTLLLPRINGETLEFVQWDGKIENFSYNKKIAEPIGTAWGESDAIDLILVPALAIDPDGYRLGQGGGYYDRALANLPAWRHGVVYNYERMEHDLPRESWDIPVNSW</sequence>
<dbReference type="GO" id="GO:0030272">
    <property type="term" value="F:5-formyltetrahydrofolate cyclo-ligase activity"/>
    <property type="evidence" value="ECO:0007669"/>
    <property type="project" value="TreeGrafter"/>
</dbReference>
<dbReference type="NCBIfam" id="TIGR02727">
    <property type="entry name" value="MTHFS_bact"/>
    <property type="match status" value="1"/>
</dbReference>
<dbReference type="EMBL" id="CAEZUI010000128">
    <property type="protein sequence ID" value="CAB4601755.1"/>
    <property type="molecule type" value="Genomic_DNA"/>
</dbReference>
<reference evidence="4" key="1">
    <citation type="submission" date="2020-05" db="EMBL/GenBank/DDBJ databases">
        <authorList>
            <person name="Chiriac C."/>
            <person name="Salcher M."/>
            <person name="Ghai R."/>
            <person name="Kavagutti S V."/>
        </authorList>
    </citation>
    <scope>NUCLEOTIDE SEQUENCE</scope>
</reference>
<comment type="similarity">
    <text evidence="1">Belongs to the 5-formyltetrahydrofolate cyclo-ligase family.</text>
</comment>
<proteinExistence type="inferred from homology"/>
<gene>
    <name evidence="4" type="ORF">UFOPK1807_00881</name>
</gene>
<dbReference type="GO" id="GO:0035999">
    <property type="term" value="P:tetrahydrofolate interconversion"/>
    <property type="evidence" value="ECO:0007669"/>
    <property type="project" value="TreeGrafter"/>
</dbReference>
<keyword evidence="2" id="KW-0547">Nucleotide-binding</keyword>